<sequence length="600" mass="66241">MTHFLYCLQRSRSLPPKPQSFKSQALLLRSFSSVPTPNPSSHRVLLLLLSSRISNPRHLRQLLCRAAVSGLHFNNRHLHLLNSILHSLSLGPAPSVALTLFQLIHSQGLAIDDYTFTSALKAISRLSQPNTGAEIHSLVIKLGLEFDTFALNSLIHMYSSCGYTDIARRVLDLAPDSSRDVVSWNSMVSGYFHNELYAESVRLFVQMVEHSMTMDANTLVGALRSCAKIGALNLGRRIHSLVVTGGVNMDSYLGSSLISLYGKCGDIDHAQKMFDEMPVSERNAVCWTALISSYSQLNRFGKAIELFGKMQAERSVKPDDNAIASVLSSCAQLGALDQGRYIHAYCDSIGIGFGLSVKNALIDMYSKCGDIERALCVFRQLDRPDVFSWTTIISGLAMNGNSLGALELFSQMEASGLVAPNQVTFLGVLSACSHGGLIEQGYDYFDRMGSVYGLSPQLEHYGCMVDLLGRAKRLVEAEKFIREMPVDPDAVIWRSLLFASRINEDVGMAELAARRIMELEPMKCGGPVMLSNVYAVASRWIDANRMRVTMNSQSIQKQPGCSFVELKGVLHEFLSTDKSHPETEIIYEILGGVEKHSRNV</sequence>
<dbReference type="Proteomes" id="UP001418222">
    <property type="component" value="Unassembled WGS sequence"/>
</dbReference>
<evidence type="ECO:0000313" key="3">
    <source>
        <dbReference type="EMBL" id="KAK8937369.1"/>
    </source>
</evidence>
<feature type="repeat" description="PPR" evidence="2">
    <location>
        <begin position="180"/>
        <end position="214"/>
    </location>
</feature>
<feature type="repeat" description="PPR" evidence="2">
    <location>
        <begin position="283"/>
        <end position="318"/>
    </location>
</feature>
<gene>
    <name evidence="3" type="primary">PCMP-E42</name>
    <name evidence="3" type="ORF">KSP39_PZI012507</name>
</gene>
<dbReference type="FunFam" id="1.25.40.10:FF:000184">
    <property type="entry name" value="Pentatricopeptide repeat-containing protein, chloroplastic"/>
    <property type="match status" value="1"/>
</dbReference>
<dbReference type="FunFam" id="1.25.40.10:FF:000073">
    <property type="entry name" value="Pentatricopeptide repeat-containing protein chloroplastic"/>
    <property type="match status" value="1"/>
</dbReference>
<keyword evidence="1" id="KW-0677">Repeat</keyword>
<evidence type="ECO:0000256" key="1">
    <source>
        <dbReference type="ARBA" id="ARBA00022737"/>
    </source>
</evidence>
<dbReference type="GO" id="GO:0009451">
    <property type="term" value="P:RNA modification"/>
    <property type="evidence" value="ECO:0007669"/>
    <property type="project" value="InterPro"/>
</dbReference>
<reference evidence="3 4" key="1">
    <citation type="journal article" date="2022" name="Nat. Plants">
        <title>Genomes of leafy and leafless Platanthera orchids illuminate the evolution of mycoheterotrophy.</title>
        <authorList>
            <person name="Li M.H."/>
            <person name="Liu K.W."/>
            <person name="Li Z."/>
            <person name="Lu H.C."/>
            <person name="Ye Q.L."/>
            <person name="Zhang D."/>
            <person name="Wang J.Y."/>
            <person name="Li Y.F."/>
            <person name="Zhong Z.M."/>
            <person name="Liu X."/>
            <person name="Yu X."/>
            <person name="Liu D.K."/>
            <person name="Tu X.D."/>
            <person name="Liu B."/>
            <person name="Hao Y."/>
            <person name="Liao X.Y."/>
            <person name="Jiang Y.T."/>
            <person name="Sun W.H."/>
            <person name="Chen J."/>
            <person name="Chen Y.Q."/>
            <person name="Ai Y."/>
            <person name="Zhai J.W."/>
            <person name="Wu S.S."/>
            <person name="Zhou Z."/>
            <person name="Hsiao Y.Y."/>
            <person name="Wu W.L."/>
            <person name="Chen Y.Y."/>
            <person name="Lin Y.F."/>
            <person name="Hsu J.L."/>
            <person name="Li C.Y."/>
            <person name="Wang Z.W."/>
            <person name="Zhao X."/>
            <person name="Zhong W.Y."/>
            <person name="Ma X.K."/>
            <person name="Ma L."/>
            <person name="Huang J."/>
            <person name="Chen G.Z."/>
            <person name="Huang M.Z."/>
            <person name="Huang L."/>
            <person name="Peng D.H."/>
            <person name="Luo Y.B."/>
            <person name="Zou S.Q."/>
            <person name="Chen S.P."/>
            <person name="Lan S."/>
            <person name="Tsai W.C."/>
            <person name="Van de Peer Y."/>
            <person name="Liu Z.J."/>
        </authorList>
    </citation>
    <scope>NUCLEOTIDE SEQUENCE [LARGE SCALE GENOMIC DNA]</scope>
    <source>
        <strain evidence="3">Lor287</strain>
    </source>
</reference>
<dbReference type="GO" id="GO:0003723">
    <property type="term" value="F:RNA binding"/>
    <property type="evidence" value="ECO:0007669"/>
    <property type="project" value="InterPro"/>
</dbReference>
<proteinExistence type="predicted"/>
<dbReference type="EMBL" id="JBBWWQ010000010">
    <property type="protein sequence ID" value="KAK8937369.1"/>
    <property type="molecule type" value="Genomic_DNA"/>
</dbReference>
<dbReference type="InterPro" id="IPR046960">
    <property type="entry name" value="PPR_At4g14850-like_plant"/>
</dbReference>
<dbReference type="InterPro" id="IPR002885">
    <property type="entry name" value="PPR_rpt"/>
</dbReference>
<comment type="caution">
    <text evidence="3">The sequence shown here is derived from an EMBL/GenBank/DDBJ whole genome shotgun (WGS) entry which is preliminary data.</text>
</comment>
<protein>
    <submittedName>
        <fullName evidence="3">Pentatricopeptide repeat-containing protein</fullName>
    </submittedName>
</protein>
<dbReference type="AlphaFoldDB" id="A0AAP0BFY9"/>
<dbReference type="NCBIfam" id="TIGR00756">
    <property type="entry name" value="PPR"/>
    <property type="match status" value="3"/>
</dbReference>
<dbReference type="Pfam" id="PF20431">
    <property type="entry name" value="E_motif"/>
    <property type="match status" value="1"/>
</dbReference>
<accession>A0AAP0BFY9</accession>
<keyword evidence="4" id="KW-1185">Reference proteome</keyword>
<dbReference type="FunFam" id="1.25.40.10:FF:000344">
    <property type="entry name" value="Pentatricopeptide repeat-containing protein"/>
    <property type="match status" value="1"/>
</dbReference>
<dbReference type="PANTHER" id="PTHR47926:SF345">
    <property type="entry name" value="(WILD MALAYSIAN BANANA) HYPOTHETICAL PROTEIN"/>
    <property type="match status" value="1"/>
</dbReference>
<dbReference type="PROSITE" id="PS51375">
    <property type="entry name" value="PPR"/>
    <property type="match status" value="4"/>
</dbReference>
<dbReference type="Gene3D" id="1.25.40.10">
    <property type="entry name" value="Tetratricopeptide repeat domain"/>
    <property type="match status" value="3"/>
</dbReference>
<feature type="repeat" description="PPR" evidence="2">
    <location>
        <begin position="385"/>
        <end position="419"/>
    </location>
</feature>
<organism evidence="3 4">
    <name type="scientific">Platanthera zijinensis</name>
    <dbReference type="NCBI Taxonomy" id="2320716"/>
    <lineage>
        <taxon>Eukaryota</taxon>
        <taxon>Viridiplantae</taxon>
        <taxon>Streptophyta</taxon>
        <taxon>Embryophyta</taxon>
        <taxon>Tracheophyta</taxon>
        <taxon>Spermatophyta</taxon>
        <taxon>Magnoliopsida</taxon>
        <taxon>Liliopsida</taxon>
        <taxon>Asparagales</taxon>
        <taxon>Orchidaceae</taxon>
        <taxon>Orchidoideae</taxon>
        <taxon>Orchideae</taxon>
        <taxon>Orchidinae</taxon>
        <taxon>Platanthera</taxon>
    </lineage>
</organism>
<dbReference type="Pfam" id="PF01535">
    <property type="entry name" value="PPR"/>
    <property type="match status" value="5"/>
</dbReference>
<dbReference type="Pfam" id="PF13041">
    <property type="entry name" value="PPR_2"/>
    <property type="match status" value="1"/>
</dbReference>
<feature type="repeat" description="PPR" evidence="2">
    <location>
        <begin position="250"/>
        <end position="280"/>
    </location>
</feature>
<dbReference type="PANTHER" id="PTHR47926">
    <property type="entry name" value="PENTATRICOPEPTIDE REPEAT-CONTAINING PROTEIN"/>
    <property type="match status" value="1"/>
</dbReference>
<evidence type="ECO:0000256" key="2">
    <source>
        <dbReference type="PROSITE-ProRule" id="PRU00708"/>
    </source>
</evidence>
<dbReference type="InterPro" id="IPR046848">
    <property type="entry name" value="E_motif"/>
</dbReference>
<dbReference type="InterPro" id="IPR011990">
    <property type="entry name" value="TPR-like_helical_dom_sf"/>
</dbReference>
<evidence type="ECO:0000313" key="4">
    <source>
        <dbReference type="Proteomes" id="UP001418222"/>
    </source>
</evidence>
<name>A0AAP0BFY9_9ASPA</name>